<evidence type="ECO:0000313" key="2">
    <source>
        <dbReference type="EMBL" id="ANZ75875.1"/>
    </source>
</evidence>
<dbReference type="AlphaFoldDB" id="A0A1B2JDG0"/>
<sequence>MSSNNSGNDIKAKTTTSSPMDWKLNFLARYIRNEGDSMANGSKSLINEIKGPRMMMARAAPQQAVVSPVEEPSRRSSMDSMTSNDSRWSESRRSSVVNTHEISRRPSIGSKKMGDFDEKLVFY</sequence>
<name>A0A1B2JDG0_PICPA</name>
<organism evidence="2 3">
    <name type="scientific">Komagataella pastoris</name>
    <name type="common">Yeast</name>
    <name type="synonym">Pichia pastoris</name>
    <dbReference type="NCBI Taxonomy" id="4922"/>
    <lineage>
        <taxon>Eukaryota</taxon>
        <taxon>Fungi</taxon>
        <taxon>Dikarya</taxon>
        <taxon>Ascomycota</taxon>
        <taxon>Saccharomycotina</taxon>
        <taxon>Pichiomycetes</taxon>
        <taxon>Pichiales</taxon>
        <taxon>Pichiaceae</taxon>
        <taxon>Komagataella</taxon>
    </lineage>
</organism>
<evidence type="ECO:0000256" key="1">
    <source>
        <dbReference type="SAM" id="MobiDB-lite"/>
    </source>
</evidence>
<reference evidence="2 3" key="1">
    <citation type="submission" date="2016-02" db="EMBL/GenBank/DDBJ databases">
        <title>Comparative genomic and transcriptomic foundation for Pichia pastoris.</title>
        <authorList>
            <person name="Love K.R."/>
            <person name="Shah K.A."/>
            <person name="Whittaker C.A."/>
            <person name="Wu J."/>
            <person name="Bartlett M.C."/>
            <person name="Ma D."/>
            <person name="Leeson R.L."/>
            <person name="Priest M."/>
            <person name="Young S.K."/>
            <person name="Love J.C."/>
        </authorList>
    </citation>
    <scope>NUCLEOTIDE SEQUENCE [LARGE SCALE GENOMIC DNA]</scope>
    <source>
        <strain evidence="2 3">ATCC 28485</strain>
    </source>
</reference>
<dbReference type="Proteomes" id="UP000094565">
    <property type="component" value="Chromosome 2"/>
</dbReference>
<evidence type="ECO:0000313" key="3">
    <source>
        <dbReference type="Proteomes" id="UP000094565"/>
    </source>
</evidence>
<dbReference type="EMBL" id="CP014585">
    <property type="protein sequence ID" value="ANZ75875.1"/>
    <property type="molecule type" value="Genomic_DNA"/>
</dbReference>
<keyword evidence="3" id="KW-1185">Reference proteome</keyword>
<feature type="region of interest" description="Disordered" evidence="1">
    <location>
        <begin position="60"/>
        <end position="110"/>
    </location>
</feature>
<dbReference type="OrthoDB" id="10337563at2759"/>
<accession>A0A1B2JDG0</accession>
<gene>
    <name evidence="2" type="ORF">ATY40_BA7502296</name>
</gene>
<protein>
    <submittedName>
        <fullName evidence="2">BA75_02296T0</fullName>
    </submittedName>
</protein>
<proteinExistence type="predicted"/>